<dbReference type="OrthoDB" id="9992527at2759"/>
<comment type="caution">
    <text evidence="2">The sequence shown here is derived from an EMBL/GenBank/DDBJ whole genome shotgun (WGS) entry which is preliminary data.</text>
</comment>
<dbReference type="InterPro" id="IPR020843">
    <property type="entry name" value="ER"/>
</dbReference>
<evidence type="ECO:0000313" key="2">
    <source>
        <dbReference type="EMBL" id="CAF0978056.1"/>
    </source>
</evidence>
<feature type="domain" description="Enoyl reductase (ER)" evidence="1">
    <location>
        <begin position="277"/>
        <end position="599"/>
    </location>
</feature>
<dbReference type="SMART" id="SM00829">
    <property type="entry name" value="PKS_ER"/>
    <property type="match status" value="1"/>
</dbReference>
<dbReference type="CDD" id="cd08249">
    <property type="entry name" value="enoyl_reductase_like"/>
    <property type="match status" value="1"/>
</dbReference>
<dbReference type="PANTHER" id="PTHR45348">
    <property type="entry name" value="HYPOTHETICAL OXIDOREDUCTASE (EUROFUNG)"/>
    <property type="match status" value="1"/>
</dbReference>
<dbReference type="GO" id="GO:0016651">
    <property type="term" value="F:oxidoreductase activity, acting on NAD(P)H"/>
    <property type="evidence" value="ECO:0007669"/>
    <property type="project" value="InterPro"/>
</dbReference>
<name>A0A814F4N4_ADIRI</name>
<dbReference type="Gene3D" id="3.40.50.720">
    <property type="entry name" value="NAD(P)-binding Rossmann-like Domain"/>
    <property type="match status" value="1"/>
</dbReference>
<dbReference type="InterPro" id="IPR013149">
    <property type="entry name" value="ADH-like_C"/>
</dbReference>
<sequence length="609" mass="70078">MAKRRRPTTKKNNKSLTHLTAVTHEFILYRPQQWKAYYWSISQKLRRLSFVINVHLRDDSRLYVTTRSRDDLTRVQHFLHENVITFMKKYLQSKKKIGHKKSYQCCIKSVKISKPIWKYIQQERKYRRRHPAWTPLVLRGKRSRVEYEQRKNYEQQKTKTRKENTHKARWKIEPNRYERKLRGRYKCMTTYSYNAYTKLNKILSIEGRTNTTKKQIRSPFVSLDFHKKVDLLLPRSATTKKIVYRYYNQHIFVYSMPIHCSGRPSRKYLIKTVSTVDDSQQTHLEVSRSVPAPPLKRVRFTKVWPKRASYKTKSGSIVGCDFAGEVVEVGSEAVGNYKKGERVAGCVHGGQDAKLNVRGAYSEYVVQEASLVFRYPSDMSPEAASTIPLASITAALCLFHEMNLPFPPATAQVPVLIWAGSTSVGQYAIQLAKAAGCYVITTASAARHDYLKELGADVCFDYKDKNAVAQIKQAAKDNLSYALDCISEKETIKQVCAALTGSNAQVATVLPGLSNEIPSNIKERSVMMYTIFGRHLHIFGLEYEVRPQDKEFAEKFYKALTDVLLPQGLLKPNKVTKIPGGLNGVEQGFRQMMENKVAAEKLFYHFIHE</sequence>
<dbReference type="SUPFAM" id="SSF51735">
    <property type="entry name" value="NAD(P)-binding Rossmann-fold domains"/>
    <property type="match status" value="1"/>
</dbReference>
<evidence type="ECO:0000259" key="1">
    <source>
        <dbReference type="SMART" id="SM00829"/>
    </source>
</evidence>
<dbReference type="InterPro" id="IPR011032">
    <property type="entry name" value="GroES-like_sf"/>
</dbReference>
<dbReference type="Pfam" id="PF08240">
    <property type="entry name" value="ADH_N"/>
    <property type="match status" value="1"/>
</dbReference>
<dbReference type="InterPro" id="IPR013154">
    <property type="entry name" value="ADH-like_N"/>
</dbReference>
<dbReference type="InterPro" id="IPR047122">
    <property type="entry name" value="Trans-enoyl_RdTase-like"/>
</dbReference>
<dbReference type="Gene3D" id="3.90.180.10">
    <property type="entry name" value="Medium-chain alcohol dehydrogenases, catalytic domain"/>
    <property type="match status" value="1"/>
</dbReference>
<evidence type="ECO:0000313" key="3">
    <source>
        <dbReference type="Proteomes" id="UP000663852"/>
    </source>
</evidence>
<protein>
    <recommendedName>
        <fullName evidence="1">Enoyl reductase (ER) domain-containing protein</fullName>
    </recommendedName>
</protein>
<dbReference type="Proteomes" id="UP000663852">
    <property type="component" value="Unassembled WGS sequence"/>
</dbReference>
<dbReference type="AlphaFoldDB" id="A0A814F4N4"/>
<dbReference type="Pfam" id="PF00107">
    <property type="entry name" value="ADH_zinc_N"/>
    <property type="match status" value="1"/>
</dbReference>
<dbReference type="SUPFAM" id="SSF50129">
    <property type="entry name" value="GroES-like"/>
    <property type="match status" value="1"/>
</dbReference>
<accession>A0A814F4N4</accession>
<gene>
    <name evidence="2" type="ORF">EDS130_LOCUS13721</name>
</gene>
<proteinExistence type="predicted"/>
<dbReference type="PANTHER" id="PTHR45348:SF2">
    <property type="entry name" value="ZINC-TYPE ALCOHOL DEHYDROGENASE-LIKE PROTEIN C2E1P3.01"/>
    <property type="match status" value="1"/>
</dbReference>
<dbReference type="EMBL" id="CAJNOJ010000055">
    <property type="protein sequence ID" value="CAF0978056.1"/>
    <property type="molecule type" value="Genomic_DNA"/>
</dbReference>
<organism evidence="2 3">
    <name type="scientific">Adineta ricciae</name>
    <name type="common">Rotifer</name>
    <dbReference type="NCBI Taxonomy" id="249248"/>
    <lineage>
        <taxon>Eukaryota</taxon>
        <taxon>Metazoa</taxon>
        <taxon>Spiralia</taxon>
        <taxon>Gnathifera</taxon>
        <taxon>Rotifera</taxon>
        <taxon>Eurotatoria</taxon>
        <taxon>Bdelloidea</taxon>
        <taxon>Adinetida</taxon>
        <taxon>Adinetidae</taxon>
        <taxon>Adineta</taxon>
    </lineage>
</organism>
<dbReference type="InterPro" id="IPR036291">
    <property type="entry name" value="NAD(P)-bd_dom_sf"/>
</dbReference>
<reference evidence="2" key="1">
    <citation type="submission" date="2021-02" db="EMBL/GenBank/DDBJ databases">
        <authorList>
            <person name="Nowell W R."/>
        </authorList>
    </citation>
    <scope>NUCLEOTIDE SEQUENCE</scope>
</reference>